<dbReference type="PATRIC" id="fig|294.195.peg.862"/>
<dbReference type="EMBL" id="LCYC01000007">
    <property type="protein sequence ID" value="KWV84022.1"/>
    <property type="molecule type" value="Genomic_DNA"/>
</dbReference>
<dbReference type="SUPFAM" id="SSF55729">
    <property type="entry name" value="Acyl-CoA N-acyltransferases (Nat)"/>
    <property type="match status" value="1"/>
</dbReference>
<dbReference type="Gene3D" id="3.40.630.30">
    <property type="match status" value="1"/>
</dbReference>
<evidence type="ECO:0000313" key="4">
    <source>
        <dbReference type="EMBL" id="KWV84022.1"/>
    </source>
</evidence>
<evidence type="ECO:0000256" key="2">
    <source>
        <dbReference type="ARBA" id="ARBA00023315"/>
    </source>
</evidence>
<dbReference type="RefSeq" id="WP_056785959.1">
    <property type="nucleotide sequence ID" value="NZ_LCYC01000007.1"/>
</dbReference>
<evidence type="ECO:0000313" key="5">
    <source>
        <dbReference type="Proteomes" id="UP000063434"/>
    </source>
</evidence>
<evidence type="ECO:0000256" key="1">
    <source>
        <dbReference type="ARBA" id="ARBA00022679"/>
    </source>
</evidence>
<proteinExistence type="predicted"/>
<name>A0A109LAD3_PSEFL</name>
<gene>
    <name evidence="4" type="ORF">PFL603g_00818</name>
</gene>
<dbReference type="PANTHER" id="PTHR43800">
    <property type="entry name" value="PEPTIDYL-LYSINE N-ACETYLTRANSFERASE YJAB"/>
    <property type="match status" value="1"/>
</dbReference>
<dbReference type="Proteomes" id="UP000063434">
    <property type="component" value="Unassembled WGS sequence"/>
</dbReference>
<dbReference type="InterPro" id="IPR016181">
    <property type="entry name" value="Acyl_CoA_acyltransferase"/>
</dbReference>
<evidence type="ECO:0000259" key="3">
    <source>
        <dbReference type="PROSITE" id="PS51186"/>
    </source>
</evidence>
<sequence>MAAEPCAHIRLARAQDAGLLPAIEHCAAQAFRSIEDLGWLAEAASISVECHRQWIALSSCWVVVDTHGQLQGFLSAERFGDDLHIHEVSVAQPLQGQGWGRRLVETAIHHARTQQLRAVTLTTFKHVPWNAPFYRRLGFEPHTDQRLENTLADEYAQGFAPGSRCAMAYQVVCPNPS</sequence>
<dbReference type="CDD" id="cd04301">
    <property type="entry name" value="NAT_SF"/>
    <property type="match status" value="1"/>
</dbReference>
<dbReference type="AlphaFoldDB" id="A0A109LAD3"/>
<protein>
    <submittedName>
        <fullName evidence="4">Acetyltransferase</fullName>
    </submittedName>
</protein>
<comment type="caution">
    <text evidence="4">The sequence shown here is derived from an EMBL/GenBank/DDBJ whole genome shotgun (WGS) entry which is preliminary data.</text>
</comment>
<dbReference type="PANTHER" id="PTHR43800:SF1">
    <property type="entry name" value="PEPTIDYL-LYSINE N-ACETYLTRANSFERASE YJAB"/>
    <property type="match status" value="1"/>
</dbReference>
<keyword evidence="2" id="KW-0012">Acyltransferase</keyword>
<feature type="domain" description="N-acetyltransferase" evidence="3">
    <location>
        <begin position="7"/>
        <end position="172"/>
    </location>
</feature>
<dbReference type="GO" id="GO:0016747">
    <property type="term" value="F:acyltransferase activity, transferring groups other than amino-acyl groups"/>
    <property type="evidence" value="ECO:0007669"/>
    <property type="project" value="InterPro"/>
</dbReference>
<organism evidence="4 5">
    <name type="scientific">Pseudomonas fluorescens</name>
    <dbReference type="NCBI Taxonomy" id="294"/>
    <lineage>
        <taxon>Bacteria</taxon>
        <taxon>Pseudomonadati</taxon>
        <taxon>Pseudomonadota</taxon>
        <taxon>Gammaproteobacteria</taxon>
        <taxon>Pseudomonadales</taxon>
        <taxon>Pseudomonadaceae</taxon>
        <taxon>Pseudomonas</taxon>
    </lineage>
</organism>
<accession>A0A109LAD3</accession>
<dbReference type="Pfam" id="PF00583">
    <property type="entry name" value="Acetyltransf_1"/>
    <property type="match status" value="1"/>
</dbReference>
<reference evidence="4 5" key="1">
    <citation type="submission" date="2015-05" db="EMBL/GenBank/DDBJ databases">
        <title>A genomic and transcriptomic approach to investigate the blue pigment phenotype in Pseudomonas fluorescens.</title>
        <authorList>
            <person name="Andreani N.A."/>
            <person name="Cardazzo B."/>
        </authorList>
    </citation>
    <scope>NUCLEOTIDE SEQUENCE [LARGE SCALE GENOMIC DNA]</scope>
    <source>
        <strain evidence="4 5">Ps_40</strain>
    </source>
</reference>
<keyword evidence="1 4" id="KW-0808">Transferase</keyword>
<dbReference type="InterPro" id="IPR000182">
    <property type="entry name" value="GNAT_dom"/>
</dbReference>
<dbReference type="PROSITE" id="PS51186">
    <property type="entry name" value="GNAT"/>
    <property type="match status" value="1"/>
</dbReference>